<dbReference type="Proteomes" id="UP000236497">
    <property type="component" value="Unassembled WGS sequence"/>
</dbReference>
<reference evidence="1 2" key="1">
    <citation type="submission" date="2015-06" db="EMBL/GenBank/DDBJ databases">
        <authorList>
            <person name="Wibberg Daniel"/>
        </authorList>
    </citation>
    <scope>NUCLEOTIDE SEQUENCE [LARGE SCALE GENOMIC DNA]</scope>
    <source>
        <strain evidence="1 2">T3/55T</strain>
    </source>
</reference>
<accession>A0A0H5SHQ7</accession>
<gene>
    <name evidence="1" type="ORF">HHT355_1404</name>
</gene>
<keyword evidence="2" id="KW-1185">Reference proteome</keyword>
<evidence type="ECO:0000313" key="1">
    <source>
        <dbReference type="EMBL" id="CRZ34605.1"/>
    </source>
</evidence>
<proteinExistence type="predicted"/>
<dbReference type="EMBL" id="CVTD020000015">
    <property type="protein sequence ID" value="CRZ34605.1"/>
    <property type="molecule type" value="Genomic_DNA"/>
</dbReference>
<organism evidence="1 2">
    <name type="scientific">Herbinix hemicellulosilytica</name>
    <dbReference type="NCBI Taxonomy" id="1564487"/>
    <lineage>
        <taxon>Bacteria</taxon>
        <taxon>Bacillati</taxon>
        <taxon>Bacillota</taxon>
        <taxon>Clostridia</taxon>
        <taxon>Lachnospirales</taxon>
        <taxon>Lachnospiraceae</taxon>
        <taxon>Herbinix</taxon>
    </lineage>
</organism>
<evidence type="ECO:0000313" key="2">
    <source>
        <dbReference type="Proteomes" id="UP000236497"/>
    </source>
</evidence>
<protein>
    <submittedName>
        <fullName evidence="1">Uncharacterized protein</fullName>
    </submittedName>
</protein>
<sequence>MWATTTDLSKLTLNDMRREVMQKVKFGDEITVDIPFEDGTRKVRIVAFYENHILCRNEFGYMTSILYYDLWTRLHPKHTNVKIPDRFRGVIT</sequence>
<name>A0A0H5SHQ7_HERHM</name>
<dbReference type="AlphaFoldDB" id="A0A0H5SHQ7"/>